<gene>
    <name evidence="1" type="ORF">BDV38DRAFT_252542</name>
</gene>
<reference evidence="1 2" key="1">
    <citation type="submission" date="2019-04" db="EMBL/GenBank/DDBJ databases">
        <title>Friends and foes A comparative genomics study of 23 Aspergillus species from section Flavi.</title>
        <authorList>
            <consortium name="DOE Joint Genome Institute"/>
            <person name="Kjaerbolling I."/>
            <person name="Vesth T."/>
            <person name="Frisvad J.C."/>
            <person name="Nybo J.L."/>
            <person name="Theobald S."/>
            <person name="Kildgaard S."/>
            <person name="Isbrandt T."/>
            <person name="Kuo A."/>
            <person name="Sato A."/>
            <person name="Lyhne E.K."/>
            <person name="Kogle M.E."/>
            <person name="Wiebenga A."/>
            <person name="Kun R.S."/>
            <person name="Lubbers R.J."/>
            <person name="Makela M.R."/>
            <person name="Barry K."/>
            <person name="Chovatia M."/>
            <person name="Clum A."/>
            <person name="Daum C."/>
            <person name="Haridas S."/>
            <person name="He G."/>
            <person name="LaButti K."/>
            <person name="Lipzen A."/>
            <person name="Mondo S."/>
            <person name="Riley R."/>
            <person name="Salamov A."/>
            <person name="Simmons B.A."/>
            <person name="Magnuson J.K."/>
            <person name="Henrissat B."/>
            <person name="Mortensen U.H."/>
            <person name="Larsen T.O."/>
            <person name="Devries R.P."/>
            <person name="Grigoriev I.V."/>
            <person name="Machida M."/>
            <person name="Baker S.E."/>
            <person name="Andersen M.R."/>
        </authorList>
    </citation>
    <scope>NUCLEOTIDE SEQUENCE [LARGE SCALE GENOMIC DNA]</scope>
    <source>
        <strain evidence="1 2">CBS 117625</strain>
    </source>
</reference>
<dbReference type="EMBL" id="ML743594">
    <property type="protein sequence ID" value="KAE8135315.1"/>
    <property type="molecule type" value="Genomic_DNA"/>
</dbReference>
<dbReference type="Proteomes" id="UP000325672">
    <property type="component" value="Unassembled WGS sequence"/>
</dbReference>
<dbReference type="RefSeq" id="XP_031911378.1">
    <property type="nucleotide sequence ID" value="XM_032055142.1"/>
</dbReference>
<dbReference type="AlphaFoldDB" id="A0A5N6SL95"/>
<evidence type="ECO:0000313" key="1">
    <source>
        <dbReference type="EMBL" id="KAE8135315.1"/>
    </source>
</evidence>
<name>A0A5N6SL95_ASPPS</name>
<accession>A0A5N6SL95</accession>
<keyword evidence="2" id="KW-1185">Reference proteome</keyword>
<sequence length="152" mass="17420">MIDVCSGRDSHLWGTKFKGTSYQGSPIRFNHVHPTFPVHEPLLVMFDGVGAGLPPVYHFFKKNGPKPRGSALNFEPAMYQARSLRGNLGYQLPSASAEYSFHKLLKQRNHSTLEVQLHTRNMYEAFNHRTQFKQCFELDPYSFTVDALVWVC</sequence>
<organism evidence="1 2">
    <name type="scientific">Aspergillus pseudotamarii</name>
    <dbReference type="NCBI Taxonomy" id="132259"/>
    <lineage>
        <taxon>Eukaryota</taxon>
        <taxon>Fungi</taxon>
        <taxon>Dikarya</taxon>
        <taxon>Ascomycota</taxon>
        <taxon>Pezizomycotina</taxon>
        <taxon>Eurotiomycetes</taxon>
        <taxon>Eurotiomycetidae</taxon>
        <taxon>Eurotiales</taxon>
        <taxon>Aspergillaceae</taxon>
        <taxon>Aspergillus</taxon>
        <taxon>Aspergillus subgen. Circumdati</taxon>
    </lineage>
</organism>
<evidence type="ECO:0000313" key="2">
    <source>
        <dbReference type="Proteomes" id="UP000325672"/>
    </source>
</evidence>
<dbReference type="GeneID" id="43639352"/>
<proteinExistence type="predicted"/>
<protein>
    <submittedName>
        <fullName evidence="1">Uncharacterized protein</fullName>
    </submittedName>
</protein>